<gene>
    <name evidence="3" type="ORF">QPK24_14620</name>
</gene>
<dbReference type="RefSeq" id="WP_285742296.1">
    <property type="nucleotide sequence ID" value="NZ_CP127162.1"/>
</dbReference>
<feature type="signal peptide" evidence="1">
    <location>
        <begin position="1"/>
        <end position="23"/>
    </location>
</feature>
<dbReference type="EMBL" id="CP127162">
    <property type="protein sequence ID" value="WIV17654.1"/>
    <property type="molecule type" value="Genomic_DNA"/>
</dbReference>
<feature type="domain" description="Copper amine oxidase-like N-terminal" evidence="2">
    <location>
        <begin position="41"/>
        <end position="139"/>
    </location>
</feature>
<evidence type="ECO:0000313" key="3">
    <source>
        <dbReference type="EMBL" id="WIV17654.1"/>
    </source>
</evidence>
<evidence type="ECO:0000259" key="2">
    <source>
        <dbReference type="Pfam" id="PF07833"/>
    </source>
</evidence>
<keyword evidence="4" id="KW-1185">Reference proteome</keyword>
<keyword evidence="1" id="KW-0732">Signal</keyword>
<dbReference type="InterPro" id="IPR012854">
    <property type="entry name" value="Cu_amine_oxidase-like_N"/>
</dbReference>
<dbReference type="InterPro" id="IPR036582">
    <property type="entry name" value="Mao_N_sf"/>
</dbReference>
<protein>
    <submittedName>
        <fullName evidence="3">Stalk domain-containing protein</fullName>
    </submittedName>
</protein>
<dbReference type="Gene3D" id="3.30.457.10">
    <property type="entry name" value="Copper amine oxidase-like, N-terminal domain"/>
    <property type="match status" value="1"/>
</dbReference>
<accession>A0ABY8WZ63</accession>
<feature type="chain" id="PRO_5046998884" evidence="1">
    <location>
        <begin position="24"/>
        <end position="354"/>
    </location>
</feature>
<proteinExistence type="predicted"/>
<dbReference type="Pfam" id="PF07833">
    <property type="entry name" value="Cu_amine_oxidN1"/>
    <property type="match status" value="1"/>
</dbReference>
<dbReference type="SUPFAM" id="SSF55383">
    <property type="entry name" value="Copper amine oxidase, domain N"/>
    <property type="match status" value="1"/>
</dbReference>
<evidence type="ECO:0000313" key="4">
    <source>
        <dbReference type="Proteomes" id="UP001236415"/>
    </source>
</evidence>
<name>A0ABY8WZ63_9BACL</name>
<dbReference type="Proteomes" id="UP001236415">
    <property type="component" value="Chromosome"/>
</dbReference>
<reference evidence="3 4" key="1">
    <citation type="submission" date="2023-06" db="EMBL/GenBank/DDBJ databases">
        <title>Paenibacillus polygonum sp. nov., an endophytic bacterium, isolated from Polygonum lapathifolium L. in Nanji Wetland National Nature Reserve, South of Poyang Lake, Jiangxi Province, China.</title>
        <authorList>
            <person name="Yu Z."/>
        </authorList>
    </citation>
    <scope>NUCLEOTIDE SEQUENCE [LARGE SCALE GENOMIC DNA]</scope>
    <source>
        <strain evidence="3 4">C31</strain>
    </source>
</reference>
<organism evidence="3 4">
    <name type="scientific">Paenibacillus polygoni</name>
    <dbReference type="NCBI Taxonomy" id="3050112"/>
    <lineage>
        <taxon>Bacteria</taxon>
        <taxon>Bacillati</taxon>
        <taxon>Bacillota</taxon>
        <taxon>Bacilli</taxon>
        <taxon>Bacillales</taxon>
        <taxon>Paenibacillaceae</taxon>
        <taxon>Paenibacillus</taxon>
    </lineage>
</organism>
<sequence length="354" mass="39710">MKKYWNHIVSGLLLFSVVAGSYAAASIADAREMQKEVSIDDKSSSYGSKAAIQNDVYILPLRMIHELATVELTWDNVHKRAEVKSQGKKYIITAGEKIVQTSANPIRLKTPAELRNGNIFVPATLLAEMSGAKVTLSEDDVAAKFTTANYYTMHPEGEPDITLLPMKIGKYDYIEGMKLKVSGKTYSFPDWKGMWGWNYKPELITEDISGDGHKEIIVVNTLGYGTGVFNQEVRVWNPVTRKEEKVDSLKKIVDENIESTIQAGKNQIQISLQIKGHKDPITQVIKESNASELHLNDGLGFGAWERYMVSDGKLRMRASANYTNTSAAGELIVTYQYKDHKYQADEIKYEVLDE</sequence>
<evidence type="ECO:0000256" key="1">
    <source>
        <dbReference type="SAM" id="SignalP"/>
    </source>
</evidence>